<name>A0A6A4RMD7_9RHOB</name>
<dbReference type="EMBL" id="WSFO01000003">
    <property type="protein sequence ID" value="KAE9631086.1"/>
    <property type="molecule type" value="Genomic_DNA"/>
</dbReference>
<evidence type="ECO:0000313" key="3">
    <source>
        <dbReference type="Proteomes" id="UP000441586"/>
    </source>
</evidence>
<keyword evidence="1" id="KW-0732">Signal</keyword>
<comment type="caution">
    <text evidence="2">The sequence shown here is derived from an EMBL/GenBank/DDBJ whole genome shotgun (WGS) entry which is preliminary data.</text>
</comment>
<sequence>MKNIILGLILYLSAGASVAEQAPPVELTPPLPKEAYASCAALDGALFVDGIPPEVGLTLHSRPRMNAIVTAVLPSSATGVVKGKCKRRLHNLWCQVTWGCLQGYARTVFLREGDRSDPLQLGQVSGVPVDRFLMLYSAPDESATQAVAISPTARVSVVGCVASAGDQEWCAVVWGDKTGWTRKQYLQF</sequence>
<dbReference type="AlphaFoldDB" id="A0A6A4RMD7"/>
<evidence type="ECO:0000256" key="1">
    <source>
        <dbReference type="SAM" id="SignalP"/>
    </source>
</evidence>
<feature type="signal peptide" evidence="1">
    <location>
        <begin position="1"/>
        <end position="19"/>
    </location>
</feature>
<dbReference type="Proteomes" id="UP000441586">
    <property type="component" value="Unassembled WGS sequence"/>
</dbReference>
<gene>
    <name evidence="2" type="ORF">GP644_07670</name>
</gene>
<protein>
    <recommendedName>
        <fullName evidence="4">SH3 domain-containing protein</fullName>
    </recommendedName>
</protein>
<accession>A0A6A4RMD7</accession>
<organism evidence="2 3">
    <name type="scientific">Parasedimentitalea maritima</name>
    <dbReference type="NCBI Taxonomy" id="2578117"/>
    <lineage>
        <taxon>Bacteria</taxon>
        <taxon>Pseudomonadati</taxon>
        <taxon>Pseudomonadota</taxon>
        <taxon>Alphaproteobacteria</taxon>
        <taxon>Rhodobacterales</taxon>
        <taxon>Paracoccaceae</taxon>
        <taxon>Parasedimentitalea</taxon>
    </lineage>
</organism>
<reference evidence="2 3" key="1">
    <citation type="submission" date="2019-12" db="EMBL/GenBank/DDBJ databases">
        <authorList>
            <person name="Zhang Y.-J."/>
        </authorList>
    </citation>
    <scope>NUCLEOTIDE SEQUENCE [LARGE SCALE GENOMIC DNA]</scope>
    <source>
        <strain evidence="2 3">H18S-6</strain>
    </source>
</reference>
<evidence type="ECO:0000313" key="2">
    <source>
        <dbReference type="EMBL" id="KAE9631086.1"/>
    </source>
</evidence>
<evidence type="ECO:0008006" key="4">
    <source>
        <dbReference type="Google" id="ProtNLM"/>
    </source>
</evidence>
<dbReference type="RefSeq" id="WP_158978421.1">
    <property type="nucleotide sequence ID" value="NZ_WSFO01000003.1"/>
</dbReference>
<proteinExistence type="predicted"/>
<feature type="chain" id="PRO_5025648370" description="SH3 domain-containing protein" evidence="1">
    <location>
        <begin position="20"/>
        <end position="188"/>
    </location>
</feature>